<keyword evidence="5 10" id="KW-0949">S-adenosyl-L-methionine</keyword>
<dbReference type="HAMAP" id="MF_01102">
    <property type="entry name" value="MnmC"/>
    <property type="match status" value="1"/>
</dbReference>
<evidence type="ECO:0000313" key="14">
    <source>
        <dbReference type="Proteomes" id="UP000077603"/>
    </source>
</evidence>
<keyword evidence="7 10" id="KW-0274">FAD</keyword>
<dbReference type="InterPro" id="IPR047785">
    <property type="entry name" value="tRNA_MNMC2"/>
</dbReference>
<keyword evidence="4 10" id="KW-0808">Transferase</keyword>
<name>A0A172Y2B9_9CAUL</name>
<dbReference type="InterPro" id="IPR036188">
    <property type="entry name" value="FAD/NAD-bd_sf"/>
</dbReference>
<dbReference type="RefSeq" id="WP_051582110.1">
    <property type="nucleotide sequence ID" value="NZ_CP015614.1"/>
</dbReference>
<dbReference type="eggNOG" id="COG0665">
    <property type="taxonomic scope" value="Bacteria"/>
</dbReference>
<keyword evidence="2 10" id="KW-0489">Methyltransferase</keyword>
<evidence type="ECO:0000256" key="4">
    <source>
        <dbReference type="ARBA" id="ARBA00022679"/>
    </source>
</evidence>
<dbReference type="STRING" id="588932.DA69_00385"/>
<comment type="similarity">
    <text evidence="10">In the N-terminal section; belongs to the methyltransferase superfamily. tRNA (mnm(5)s(2)U34)-methyltransferase family.</text>
</comment>
<dbReference type="KEGG" id="bne:DA69_00385"/>
<evidence type="ECO:0000256" key="1">
    <source>
        <dbReference type="ARBA" id="ARBA00022490"/>
    </source>
</evidence>
<feature type="region of interest" description="FAD-dependent cmnm(5)s(2)U34 oxidoreductase" evidence="10">
    <location>
        <begin position="253"/>
        <end position="608"/>
    </location>
</feature>
<dbReference type="Gene3D" id="3.40.50.150">
    <property type="entry name" value="Vaccinia Virus protein VP39"/>
    <property type="match status" value="1"/>
</dbReference>
<dbReference type="InterPro" id="IPR006076">
    <property type="entry name" value="FAD-dep_OxRdtase"/>
</dbReference>
<comment type="subcellular location">
    <subcellularLocation>
        <location evidence="10">Cytoplasm</location>
    </subcellularLocation>
</comment>
<comment type="function">
    <text evidence="10">Catalyzes the last two steps in the biosynthesis of 5-methylaminomethyl-2-thiouridine (mnm(5)s(2)U) at the wobble position (U34) in tRNA. Catalyzes the FAD-dependent demodification of cmnm(5)s(2)U34 to nm(5)s(2)U34, followed by the transfer of a methyl group from S-adenosyl-L-methionine to nm(5)s(2)U34, to form mnm(5)s(2)U34.</text>
</comment>
<dbReference type="PANTHER" id="PTHR13847">
    <property type="entry name" value="SARCOSINE DEHYDROGENASE-RELATED"/>
    <property type="match status" value="1"/>
</dbReference>
<protein>
    <recommendedName>
        <fullName evidence="10">tRNA 5-methylaminomethyl-2-thiouridine biosynthesis bifunctional protein MnmC</fullName>
        <shortName evidence="10">tRNA mnm(5)s(2)U biosynthesis bifunctional protein</shortName>
    </recommendedName>
    <domain>
        <recommendedName>
            <fullName evidence="10">tRNA (mnm(5)s(2)U34)-methyltransferase</fullName>
            <ecNumber evidence="10">2.1.1.61</ecNumber>
        </recommendedName>
    </domain>
    <domain>
        <recommendedName>
            <fullName evidence="10">FAD-dependent cmnm(5)s(2)U34 oxidoreductase</fullName>
            <ecNumber evidence="10">1.5.-.-</ecNumber>
        </recommendedName>
    </domain>
</protein>
<dbReference type="NCBIfam" id="TIGR03197">
    <property type="entry name" value="MnmC_Cterm"/>
    <property type="match status" value="1"/>
</dbReference>
<dbReference type="InterPro" id="IPR029063">
    <property type="entry name" value="SAM-dependent_MTases_sf"/>
</dbReference>
<evidence type="ECO:0000259" key="11">
    <source>
        <dbReference type="Pfam" id="PF01266"/>
    </source>
</evidence>
<evidence type="ECO:0000259" key="12">
    <source>
        <dbReference type="Pfam" id="PF05430"/>
    </source>
</evidence>
<dbReference type="eggNOG" id="COG4121">
    <property type="taxonomic scope" value="Bacteria"/>
</dbReference>
<keyword evidence="3 10" id="KW-0285">Flavoprotein</keyword>
<evidence type="ECO:0000256" key="3">
    <source>
        <dbReference type="ARBA" id="ARBA00022630"/>
    </source>
</evidence>
<evidence type="ECO:0000313" key="13">
    <source>
        <dbReference type="EMBL" id="ANF53364.1"/>
    </source>
</evidence>
<dbReference type="AlphaFoldDB" id="A0A172Y2B9"/>
<evidence type="ECO:0000256" key="6">
    <source>
        <dbReference type="ARBA" id="ARBA00022694"/>
    </source>
</evidence>
<evidence type="ECO:0000256" key="8">
    <source>
        <dbReference type="ARBA" id="ARBA00023002"/>
    </source>
</evidence>
<dbReference type="Pfam" id="PF05430">
    <property type="entry name" value="Methyltransf_30"/>
    <property type="match status" value="1"/>
</dbReference>
<evidence type="ECO:0000256" key="5">
    <source>
        <dbReference type="ARBA" id="ARBA00022691"/>
    </source>
</evidence>
<evidence type="ECO:0000256" key="7">
    <source>
        <dbReference type="ARBA" id="ARBA00022827"/>
    </source>
</evidence>
<dbReference type="GO" id="GO:0016645">
    <property type="term" value="F:oxidoreductase activity, acting on the CH-NH group of donors"/>
    <property type="evidence" value="ECO:0007669"/>
    <property type="project" value="InterPro"/>
</dbReference>
<dbReference type="GO" id="GO:0032259">
    <property type="term" value="P:methylation"/>
    <property type="evidence" value="ECO:0007669"/>
    <property type="project" value="UniProtKB-KW"/>
</dbReference>
<keyword evidence="6 10" id="KW-0819">tRNA processing</keyword>
<dbReference type="EC" id="2.1.1.61" evidence="10"/>
<dbReference type="Proteomes" id="UP000077603">
    <property type="component" value="Chromosome"/>
</dbReference>
<proteinExistence type="inferred from homology"/>
<organism evidence="13 14">
    <name type="scientific">Brevundimonas naejangsanensis</name>
    <dbReference type="NCBI Taxonomy" id="588932"/>
    <lineage>
        <taxon>Bacteria</taxon>
        <taxon>Pseudomonadati</taxon>
        <taxon>Pseudomonadota</taxon>
        <taxon>Alphaproteobacteria</taxon>
        <taxon>Caulobacterales</taxon>
        <taxon>Caulobacteraceae</taxon>
        <taxon>Brevundimonas</taxon>
    </lineage>
</organism>
<keyword evidence="8 10" id="KW-0560">Oxidoreductase</keyword>
<dbReference type="Pfam" id="PF01266">
    <property type="entry name" value="DAO"/>
    <property type="match status" value="1"/>
</dbReference>
<dbReference type="NCBIfam" id="NF033855">
    <property type="entry name" value="tRNA_MNMC2"/>
    <property type="match status" value="1"/>
</dbReference>
<dbReference type="Gene3D" id="3.50.50.60">
    <property type="entry name" value="FAD/NAD(P)-binding domain"/>
    <property type="match status" value="1"/>
</dbReference>
<accession>A0A172Y2B9</accession>
<reference evidence="13 14" key="1">
    <citation type="journal article" date="2014" name="Genome Announc.">
        <title>Genome Sequence of a Promising Hydrogen-Producing Facultative Anaerobic Bacterium, Brevundimonas naejangsanensis Strain B1.</title>
        <authorList>
            <person name="Su H."/>
            <person name="Zhang T."/>
            <person name="Bao M."/>
            <person name="Jiang Y."/>
            <person name="Wang Y."/>
            <person name="Tan T."/>
        </authorList>
    </citation>
    <scope>NUCLEOTIDE SEQUENCE [LARGE SCALE GENOMIC DNA]</scope>
    <source>
        <strain evidence="13 14">B1</strain>
    </source>
</reference>
<dbReference type="Gene3D" id="3.30.9.10">
    <property type="entry name" value="D-Amino Acid Oxidase, subunit A, domain 2"/>
    <property type="match status" value="1"/>
</dbReference>
<evidence type="ECO:0000256" key="2">
    <source>
        <dbReference type="ARBA" id="ARBA00022603"/>
    </source>
</evidence>
<comment type="catalytic activity">
    <reaction evidence="10">
        <text>5-aminomethyl-2-thiouridine(34) in tRNA + S-adenosyl-L-methionine = 5-methylaminomethyl-2-thiouridine(34) in tRNA + S-adenosyl-L-homocysteine + H(+)</text>
        <dbReference type="Rhea" id="RHEA:19569"/>
        <dbReference type="Rhea" id="RHEA-COMP:10195"/>
        <dbReference type="Rhea" id="RHEA-COMP:10197"/>
        <dbReference type="ChEBI" id="CHEBI:15378"/>
        <dbReference type="ChEBI" id="CHEBI:57856"/>
        <dbReference type="ChEBI" id="CHEBI:59789"/>
        <dbReference type="ChEBI" id="CHEBI:74454"/>
        <dbReference type="ChEBI" id="CHEBI:74455"/>
        <dbReference type="EC" id="2.1.1.61"/>
    </reaction>
</comment>
<keyword evidence="1 10" id="KW-0963">Cytoplasm</keyword>
<dbReference type="GO" id="GO:0004808">
    <property type="term" value="F:tRNA (5-methylaminomethyl-2-thiouridylate)(34)-methyltransferase activity"/>
    <property type="evidence" value="ECO:0007669"/>
    <property type="project" value="UniProtKB-EC"/>
</dbReference>
<sequence length="608" mass="63823">MTHPADIAPDDASPLLVWAEDGSPRSGRFGDVYFSKDDGLAETRAVFLQGCGLPEAWSGRSAFSVGELGFGTGLNIVALLDLWRRTRPENGRLKVFSIEGFPLTREEAARALAAWPELAETAAGLLAVWPAGTPGFHRLDLPQWGATIDLAVGDARWALEQWSGAADAWFLDGFSPALNPGMWSPEIMALVAARSAPGARLATFTVAGAVRRGLAEHGFTVEKKPGHGRKRERLEARMAGEPRPERPVHVAVVGAGIAGAAVARALIAEGARVTVIEAERAGAGASGFPASLVTPRLDAGDALIAGLHAQALERAGDLYRALRGAVVAEGVLQLEQAPRDAVRFDKIAAQELWAEGAMQRLDAAACSMRLGETTPRGGLMMAQALAVRSDAILEPWLEGAERIAGRVARLEPMTDGWRLSGEDDAVLIEADVVVLAAGWGTARLAPDLPLSPVAGQADWIEDEAAPGPSVPAAWGGYAAPTGRGMLYGATHDRGVETPEASDEASARNRATLGAALPQCAARVEAAPAQARGRRAAVRATTPDRLPLCGRWRPGLFVLTGLGSRGFCVAPLLGEHLAALAMGRPSPLSAEAARRLSATRWLTEGDNAV</sequence>
<dbReference type="GO" id="GO:0050660">
    <property type="term" value="F:flavin adenine dinucleotide binding"/>
    <property type="evidence" value="ECO:0007669"/>
    <property type="project" value="UniProtKB-UniRule"/>
</dbReference>
<feature type="domain" description="FAD dependent oxidoreductase" evidence="11">
    <location>
        <begin position="249"/>
        <end position="579"/>
    </location>
</feature>
<gene>
    <name evidence="10" type="primary">mnmC</name>
    <name evidence="13" type="ORF">DA69_00385</name>
</gene>
<dbReference type="GO" id="GO:0002097">
    <property type="term" value="P:tRNA wobble base modification"/>
    <property type="evidence" value="ECO:0007669"/>
    <property type="project" value="UniProtKB-UniRule"/>
</dbReference>
<keyword evidence="14" id="KW-1185">Reference proteome</keyword>
<keyword evidence="9 10" id="KW-0511">Multifunctional enzyme</keyword>
<comment type="similarity">
    <text evidence="10">In the C-terminal section; belongs to the DAO family.</text>
</comment>
<dbReference type="EMBL" id="CP015614">
    <property type="protein sequence ID" value="ANF53364.1"/>
    <property type="molecule type" value="Genomic_DNA"/>
</dbReference>
<evidence type="ECO:0000256" key="10">
    <source>
        <dbReference type="HAMAP-Rule" id="MF_01102"/>
    </source>
</evidence>
<dbReference type="EC" id="1.5.-.-" evidence="10"/>
<dbReference type="SUPFAM" id="SSF51971">
    <property type="entry name" value="Nucleotide-binding domain"/>
    <property type="match status" value="1"/>
</dbReference>
<dbReference type="GO" id="GO:0005737">
    <property type="term" value="C:cytoplasm"/>
    <property type="evidence" value="ECO:0007669"/>
    <property type="project" value="UniProtKB-SubCell"/>
</dbReference>
<dbReference type="InterPro" id="IPR017610">
    <property type="entry name" value="tRNA_S-uridine_synth_MnmC_C"/>
</dbReference>
<evidence type="ECO:0000256" key="9">
    <source>
        <dbReference type="ARBA" id="ARBA00023268"/>
    </source>
</evidence>
<dbReference type="SUPFAM" id="SSF53335">
    <property type="entry name" value="S-adenosyl-L-methionine-dependent methyltransferases"/>
    <property type="match status" value="1"/>
</dbReference>
<comment type="cofactor">
    <cofactor evidence="10">
        <name>FAD</name>
        <dbReference type="ChEBI" id="CHEBI:57692"/>
    </cofactor>
</comment>
<dbReference type="PANTHER" id="PTHR13847:SF283">
    <property type="entry name" value="TRNA 5-METHYLAMINOMETHYL-2-THIOURIDINE BIOSYNTHESIS BIFUNCTIONAL PROTEIN MNMC"/>
    <property type="match status" value="1"/>
</dbReference>
<feature type="domain" description="MnmC-like methyltransferase" evidence="12">
    <location>
        <begin position="116"/>
        <end position="238"/>
    </location>
</feature>
<feature type="region of interest" description="tRNA (mnm(5)s(2)U34)-methyltransferase" evidence="10">
    <location>
        <begin position="1"/>
        <end position="239"/>
    </location>
</feature>
<dbReference type="InterPro" id="IPR008471">
    <property type="entry name" value="MnmC-like_methylTransf"/>
</dbReference>
<dbReference type="InterPro" id="IPR023032">
    <property type="entry name" value="tRNA_MAMT_biosynth_bifunc_MnmC"/>
</dbReference>